<sequence length="164" mass="17887">MEKHHGATGAHTTNGIPHGSTSLTPFLTIPHAREAIAFYESVFGVRIVSIVEANGAVMHAELDFGKGKLQVADPNPQYHTVAPPAGEDHCYSLALYCPDVDNVVNRAVDHGATIREPLTTFVSGDRYASMCDPFGVRWTILTRVEDLSEEESARRVNEWAAEQG</sequence>
<dbReference type="PANTHER" id="PTHR34109">
    <property type="entry name" value="BNAUNNG04460D PROTEIN-RELATED"/>
    <property type="match status" value="1"/>
</dbReference>
<dbReference type="STRING" id="1035195.HMPREF9997_02130"/>
<dbReference type="SUPFAM" id="SSF54593">
    <property type="entry name" value="Glyoxalase/Bleomycin resistance protein/Dihydroxybiphenyl dioxygenase"/>
    <property type="match status" value="1"/>
</dbReference>
<dbReference type="Proteomes" id="UP000010445">
    <property type="component" value="Unassembled WGS sequence"/>
</dbReference>
<gene>
    <name evidence="2" type="ORF">HMPREF9997_02130</name>
</gene>
<dbReference type="Pfam" id="PF00903">
    <property type="entry name" value="Glyoxalase"/>
    <property type="match status" value="1"/>
</dbReference>
<dbReference type="PROSITE" id="PS51819">
    <property type="entry name" value="VOC"/>
    <property type="match status" value="1"/>
</dbReference>
<dbReference type="EMBL" id="AMEM01000034">
    <property type="protein sequence ID" value="EKX88904.1"/>
    <property type="molecule type" value="Genomic_DNA"/>
</dbReference>
<proteinExistence type="predicted"/>
<evidence type="ECO:0000313" key="2">
    <source>
        <dbReference type="EMBL" id="EKX88904.1"/>
    </source>
</evidence>
<dbReference type="InterPro" id="IPR004360">
    <property type="entry name" value="Glyas_Fos-R_dOase_dom"/>
</dbReference>
<keyword evidence="3" id="KW-1185">Reference proteome</keyword>
<comment type="caution">
    <text evidence="2">The sequence shown here is derived from an EMBL/GenBank/DDBJ whole genome shotgun (WGS) entry which is preliminary data.</text>
</comment>
<feature type="domain" description="VOC" evidence="1">
    <location>
        <begin position="19"/>
        <end position="143"/>
    </location>
</feature>
<dbReference type="InterPro" id="IPR029068">
    <property type="entry name" value="Glyas_Bleomycin-R_OHBP_Dase"/>
</dbReference>
<dbReference type="Gene3D" id="3.30.720.110">
    <property type="match status" value="1"/>
</dbReference>
<protein>
    <submittedName>
        <fullName evidence="2">Glyoxalase family protein</fullName>
    </submittedName>
</protein>
<dbReference type="HOGENOM" id="CLU_046006_11_2_11"/>
<dbReference type="eggNOG" id="COG2764">
    <property type="taxonomic scope" value="Bacteria"/>
</dbReference>
<dbReference type="RefSeq" id="WP_006061554.1">
    <property type="nucleotide sequence ID" value="NZ_KB290820.1"/>
</dbReference>
<evidence type="ECO:0000313" key="3">
    <source>
        <dbReference type="Proteomes" id="UP000010445"/>
    </source>
</evidence>
<reference evidence="2 3" key="1">
    <citation type="submission" date="2012-05" db="EMBL/GenBank/DDBJ databases">
        <authorList>
            <person name="Weinstock G."/>
            <person name="Sodergren E."/>
            <person name="Lobos E.A."/>
            <person name="Fulton L."/>
            <person name="Fulton R."/>
            <person name="Courtney L."/>
            <person name="Fronick C."/>
            <person name="O'Laughlin M."/>
            <person name="Godfrey J."/>
            <person name="Wilson R.M."/>
            <person name="Miner T."/>
            <person name="Farmer C."/>
            <person name="Delehaunty K."/>
            <person name="Cordes M."/>
            <person name="Minx P."/>
            <person name="Tomlinson C."/>
            <person name="Chen J."/>
            <person name="Wollam A."/>
            <person name="Pepin K.H."/>
            <person name="Bhonagiri V."/>
            <person name="Zhang X."/>
            <person name="Suruliraj S."/>
            <person name="Warren W."/>
            <person name="Mitreva M."/>
            <person name="Mardis E.R."/>
            <person name="Wilson R.K."/>
        </authorList>
    </citation>
    <scope>NUCLEOTIDE SEQUENCE [LARGE SCALE GENOMIC DNA]</scope>
    <source>
        <strain evidence="2 3">F0235</strain>
    </source>
</reference>
<dbReference type="AlphaFoldDB" id="L1MD57"/>
<organism evidence="2 3">
    <name type="scientific">Corynebacterium durum F0235</name>
    <dbReference type="NCBI Taxonomy" id="1035195"/>
    <lineage>
        <taxon>Bacteria</taxon>
        <taxon>Bacillati</taxon>
        <taxon>Actinomycetota</taxon>
        <taxon>Actinomycetes</taxon>
        <taxon>Mycobacteriales</taxon>
        <taxon>Corynebacteriaceae</taxon>
        <taxon>Corynebacterium</taxon>
    </lineage>
</organism>
<evidence type="ECO:0000259" key="1">
    <source>
        <dbReference type="PROSITE" id="PS51819"/>
    </source>
</evidence>
<dbReference type="Gene3D" id="3.30.720.120">
    <property type="match status" value="1"/>
</dbReference>
<name>L1MD57_9CORY</name>
<dbReference type="OrthoDB" id="9795306at2"/>
<dbReference type="PANTHER" id="PTHR34109:SF1">
    <property type="entry name" value="VOC DOMAIN-CONTAINING PROTEIN"/>
    <property type="match status" value="1"/>
</dbReference>
<dbReference type="CDD" id="cd07246">
    <property type="entry name" value="VOC_like"/>
    <property type="match status" value="1"/>
</dbReference>
<dbReference type="PATRIC" id="fig|1035195.3.peg.1908"/>
<dbReference type="InterPro" id="IPR037523">
    <property type="entry name" value="VOC_core"/>
</dbReference>
<accession>L1MD57</accession>